<organism evidence="3 4">
    <name type="scientific">Portunus trituberculatus</name>
    <name type="common">Swimming crab</name>
    <name type="synonym">Neptunus trituberculatus</name>
    <dbReference type="NCBI Taxonomy" id="210409"/>
    <lineage>
        <taxon>Eukaryota</taxon>
        <taxon>Metazoa</taxon>
        <taxon>Ecdysozoa</taxon>
        <taxon>Arthropoda</taxon>
        <taxon>Crustacea</taxon>
        <taxon>Multicrustacea</taxon>
        <taxon>Malacostraca</taxon>
        <taxon>Eumalacostraca</taxon>
        <taxon>Eucarida</taxon>
        <taxon>Decapoda</taxon>
        <taxon>Pleocyemata</taxon>
        <taxon>Brachyura</taxon>
        <taxon>Eubrachyura</taxon>
        <taxon>Portunoidea</taxon>
        <taxon>Portunidae</taxon>
        <taxon>Portuninae</taxon>
        <taxon>Portunus</taxon>
    </lineage>
</organism>
<feature type="region of interest" description="Disordered" evidence="1">
    <location>
        <begin position="1"/>
        <end position="20"/>
    </location>
</feature>
<protein>
    <submittedName>
        <fullName evidence="3">Uncharacterized protein</fullName>
    </submittedName>
</protein>
<feature type="compositionally biased region" description="Polar residues" evidence="1">
    <location>
        <begin position="1"/>
        <end position="15"/>
    </location>
</feature>
<keyword evidence="2" id="KW-0472">Membrane</keyword>
<gene>
    <name evidence="3" type="ORF">E2C01_042549</name>
</gene>
<comment type="caution">
    <text evidence="3">The sequence shown here is derived from an EMBL/GenBank/DDBJ whole genome shotgun (WGS) entry which is preliminary data.</text>
</comment>
<keyword evidence="4" id="KW-1185">Reference proteome</keyword>
<evidence type="ECO:0000256" key="1">
    <source>
        <dbReference type="SAM" id="MobiDB-lite"/>
    </source>
</evidence>
<evidence type="ECO:0000313" key="3">
    <source>
        <dbReference type="EMBL" id="MPC48767.1"/>
    </source>
</evidence>
<keyword evidence="2" id="KW-1133">Transmembrane helix</keyword>
<evidence type="ECO:0000313" key="4">
    <source>
        <dbReference type="Proteomes" id="UP000324222"/>
    </source>
</evidence>
<sequence>MSSSGDDQIKSSQIFNPHIQEHSTDREAVLGEWQPYHRTLICTFELAILYMGIIGFVVLDMEVLGSLILT</sequence>
<name>A0A5B7FTS1_PORTR</name>
<dbReference type="EMBL" id="VSRR010008455">
    <property type="protein sequence ID" value="MPC48767.1"/>
    <property type="molecule type" value="Genomic_DNA"/>
</dbReference>
<accession>A0A5B7FTS1</accession>
<dbReference type="Proteomes" id="UP000324222">
    <property type="component" value="Unassembled WGS sequence"/>
</dbReference>
<proteinExistence type="predicted"/>
<dbReference type="AlphaFoldDB" id="A0A5B7FTS1"/>
<feature type="transmembrane region" description="Helical" evidence="2">
    <location>
        <begin position="47"/>
        <end position="69"/>
    </location>
</feature>
<reference evidence="3 4" key="1">
    <citation type="submission" date="2019-05" db="EMBL/GenBank/DDBJ databases">
        <title>Another draft genome of Portunus trituberculatus and its Hox gene families provides insights of decapod evolution.</title>
        <authorList>
            <person name="Jeong J.-H."/>
            <person name="Song I."/>
            <person name="Kim S."/>
            <person name="Choi T."/>
            <person name="Kim D."/>
            <person name="Ryu S."/>
            <person name="Kim W."/>
        </authorList>
    </citation>
    <scope>NUCLEOTIDE SEQUENCE [LARGE SCALE GENOMIC DNA]</scope>
    <source>
        <tissue evidence="3">Muscle</tissue>
    </source>
</reference>
<evidence type="ECO:0000256" key="2">
    <source>
        <dbReference type="SAM" id="Phobius"/>
    </source>
</evidence>
<keyword evidence="2" id="KW-0812">Transmembrane</keyword>